<dbReference type="EMBL" id="PVMZ01000013">
    <property type="protein sequence ID" value="PRX18419.1"/>
    <property type="molecule type" value="Genomic_DNA"/>
</dbReference>
<evidence type="ECO:0000256" key="1">
    <source>
        <dbReference type="SAM" id="MobiDB-lite"/>
    </source>
</evidence>
<sequence>MIVADDRPPPSQRPTQGTCGKDRRVAASAVVESGRLGDGPGFDIDASGGMGCLKVTAR</sequence>
<comment type="caution">
    <text evidence="2">The sequence shown here is derived from an EMBL/GenBank/DDBJ whole genome shotgun (WGS) entry which is preliminary data.</text>
</comment>
<protein>
    <submittedName>
        <fullName evidence="2">Uncharacterized protein</fullName>
    </submittedName>
</protein>
<dbReference type="RefSeq" id="WP_170154056.1">
    <property type="nucleotide sequence ID" value="NZ_BOMO01000103.1"/>
</dbReference>
<feature type="region of interest" description="Disordered" evidence="1">
    <location>
        <begin position="1"/>
        <end position="24"/>
    </location>
</feature>
<dbReference type="Proteomes" id="UP000239415">
    <property type="component" value="Unassembled WGS sequence"/>
</dbReference>
<proteinExistence type="predicted"/>
<dbReference type="AlphaFoldDB" id="A0A2T0K6R6"/>
<accession>A0A2T0K6R6</accession>
<gene>
    <name evidence="2" type="ORF">CLV67_113256</name>
</gene>
<reference evidence="2 3" key="1">
    <citation type="submission" date="2018-03" db="EMBL/GenBank/DDBJ databases">
        <title>Genomic Encyclopedia of Archaeal and Bacterial Type Strains, Phase II (KMG-II): from individual species to whole genera.</title>
        <authorList>
            <person name="Goeker M."/>
        </authorList>
    </citation>
    <scope>NUCLEOTIDE SEQUENCE [LARGE SCALE GENOMIC DNA]</scope>
    <source>
        <strain evidence="2 3">DSM 43146</strain>
    </source>
</reference>
<evidence type="ECO:0000313" key="2">
    <source>
        <dbReference type="EMBL" id="PRX18419.1"/>
    </source>
</evidence>
<name>A0A2T0K6R6_9ACTN</name>
<organism evidence="2 3">
    <name type="scientific">Actinoplanes italicus</name>
    <dbReference type="NCBI Taxonomy" id="113567"/>
    <lineage>
        <taxon>Bacteria</taxon>
        <taxon>Bacillati</taxon>
        <taxon>Actinomycetota</taxon>
        <taxon>Actinomycetes</taxon>
        <taxon>Micromonosporales</taxon>
        <taxon>Micromonosporaceae</taxon>
        <taxon>Actinoplanes</taxon>
    </lineage>
</organism>
<keyword evidence="3" id="KW-1185">Reference proteome</keyword>
<evidence type="ECO:0000313" key="3">
    <source>
        <dbReference type="Proteomes" id="UP000239415"/>
    </source>
</evidence>